<name>A0ABV7HNR5_9GAMM</name>
<keyword evidence="4" id="KW-1185">Reference proteome</keyword>
<dbReference type="PANTHER" id="PTHR46696:SF6">
    <property type="entry name" value="P450, PUTATIVE (EUROFUNG)-RELATED"/>
    <property type="match status" value="1"/>
</dbReference>
<feature type="region of interest" description="Disordered" evidence="2">
    <location>
        <begin position="1"/>
        <end position="23"/>
    </location>
</feature>
<dbReference type="Pfam" id="PF00067">
    <property type="entry name" value="p450"/>
    <property type="match status" value="1"/>
</dbReference>
<protein>
    <submittedName>
        <fullName evidence="3">Cytochrome P450</fullName>
    </submittedName>
</protein>
<dbReference type="InterPro" id="IPR036396">
    <property type="entry name" value="Cyt_P450_sf"/>
</dbReference>
<reference evidence="4" key="1">
    <citation type="journal article" date="2019" name="Int. J. Syst. Evol. Microbiol.">
        <title>The Global Catalogue of Microorganisms (GCM) 10K type strain sequencing project: providing services to taxonomists for standard genome sequencing and annotation.</title>
        <authorList>
            <consortium name="The Broad Institute Genomics Platform"/>
            <consortium name="The Broad Institute Genome Sequencing Center for Infectious Disease"/>
            <person name="Wu L."/>
            <person name="Ma J."/>
        </authorList>
    </citation>
    <scope>NUCLEOTIDE SEQUENCE [LARGE SCALE GENOMIC DNA]</scope>
    <source>
        <strain evidence="4">KCTC 52141</strain>
    </source>
</reference>
<evidence type="ECO:0000313" key="3">
    <source>
        <dbReference type="EMBL" id="MFC3155519.1"/>
    </source>
</evidence>
<sequence>MKPSNHPDPFKQARVEQGVSDIDDQSDPVKMVLRLKDVRKCAHNWKTYSSEATPGRIVVPSEVNIRDTRQIPFEVDPPKHGGFRALLDPWFKRPLQDDYREKLREQIRTLIHDVNQQDSIEAIYGFSLLLQSRALTLLMNTPEAEAETFIGWGTHVFRSEDDPLDAGKAQQLYDYIEQKIDEAEINPSEDLFSTLLAAEVDGERLSREQIKGIIILTFAGGRDTVINMVTNTLAYLADHPESLKRLRDEPEIRTRAIEELIRYFSPLTHMGRVTTEDTTVCEHAVPADSRISLCWASANRDETVFENPNEVVLDRKINPHVAFGFATHNCLGATHARTIMQVLIDELCQRVDHIDFLSADENIEQWGEFERKVGYHSLNVAFHPA</sequence>
<dbReference type="EMBL" id="JBHRTL010000006">
    <property type="protein sequence ID" value="MFC3155519.1"/>
    <property type="molecule type" value="Genomic_DNA"/>
</dbReference>
<evidence type="ECO:0000256" key="2">
    <source>
        <dbReference type="SAM" id="MobiDB-lite"/>
    </source>
</evidence>
<proteinExistence type="inferred from homology"/>
<organism evidence="3 4">
    <name type="scientific">Gilvimarinus japonicus</name>
    <dbReference type="NCBI Taxonomy" id="1796469"/>
    <lineage>
        <taxon>Bacteria</taxon>
        <taxon>Pseudomonadati</taxon>
        <taxon>Pseudomonadota</taxon>
        <taxon>Gammaproteobacteria</taxon>
        <taxon>Cellvibrionales</taxon>
        <taxon>Cellvibrionaceae</taxon>
        <taxon>Gilvimarinus</taxon>
    </lineage>
</organism>
<dbReference type="SUPFAM" id="SSF48264">
    <property type="entry name" value="Cytochrome P450"/>
    <property type="match status" value="1"/>
</dbReference>
<dbReference type="PRINTS" id="PR00359">
    <property type="entry name" value="BP450"/>
</dbReference>
<dbReference type="RefSeq" id="WP_382416267.1">
    <property type="nucleotide sequence ID" value="NZ_AP031500.1"/>
</dbReference>
<comment type="similarity">
    <text evidence="1">Belongs to the cytochrome P450 family.</text>
</comment>
<dbReference type="PANTHER" id="PTHR46696">
    <property type="entry name" value="P450, PUTATIVE (EUROFUNG)-RELATED"/>
    <property type="match status" value="1"/>
</dbReference>
<gene>
    <name evidence="3" type="ORF">ACFOEB_09945</name>
</gene>
<dbReference type="InterPro" id="IPR002397">
    <property type="entry name" value="Cyt_P450_B"/>
</dbReference>
<dbReference type="Gene3D" id="1.10.630.10">
    <property type="entry name" value="Cytochrome P450"/>
    <property type="match status" value="1"/>
</dbReference>
<comment type="caution">
    <text evidence="3">The sequence shown here is derived from an EMBL/GenBank/DDBJ whole genome shotgun (WGS) entry which is preliminary data.</text>
</comment>
<dbReference type="InterPro" id="IPR001128">
    <property type="entry name" value="Cyt_P450"/>
</dbReference>
<accession>A0ABV7HNR5</accession>
<dbReference type="Proteomes" id="UP001595548">
    <property type="component" value="Unassembled WGS sequence"/>
</dbReference>
<evidence type="ECO:0000256" key="1">
    <source>
        <dbReference type="ARBA" id="ARBA00010617"/>
    </source>
</evidence>
<evidence type="ECO:0000313" key="4">
    <source>
        <dbReference type="Proteomes" id="UP001595548"/>
    </source>
</evidence>